<gene>
    <name evidence="2" type="ORF">COCHEDRAFT_1208329</name>
    <name evidence="3" type="ORF">COCHEDRAFT_1209407</name>
</gene>
<dbReference type="EMBL" id="KB445569">
    <property type="protein sequence ID" value="EMD97589.1"/>
    <property type="molecule type" value="Genomic_DNA"/>
</dbReference>
<organism evidence="3 4">
    <name type="scientific">Cochliobolus heterostrophus (strain C5 / ATCC 48332 / race O)</name>
    <name type="common">Southern corn leaf blight fungus</name>
    <name type="synonym">Bipolaris maydis</name>
    <dbReference type="NCBI Taxonomy" id="701091"/>
    <lineage>
        <taxon>Eukaryota</taxon>
        <taxon>Fungi</taxon>
        <taxon>Dikarya</taxon>
        <taxon>Ascomycota</taxon>
        <taxon>Pezizomycotina</taxon>
        <taxon>Dothideomycetes</taxon>
        <taxon>Pleosporomycetidae</taxon>
        <taxon>Pleosporales</taxon>
        <taxon>Pleosporineae</taxon>
        <taxon>Pleosporaceae</taxon>
        <taxon>Bipolaris</taxon>
    </lineage>
</organism>
<name>M2UGM2_COCH5</name>
<reference evidence="3" key="2">
    <citation type="submission" date="2012-06" db="EMBL/GenBank/DDBJ databases">
        <title>Comparative genome structure, secondary metabolite and effector coding capacity across Cochliobolus pathogens.</title>
        <authorList>
            <consortium name="US DOE Joint Genome Institute (JGI-PGF)"/>
            <person name="Condon B.J."/>
            <person name="Leng Y."/>
            <person name="Wu D."/>
            <person name="Bushley K.E."/>
            <person name="Ohm R.A."/>
            <person name="Otillar R."/>
            <person name="Martin J."/>
            <person name="Schackwitz W."/>
            <person name="Grimwood J."/>
            <person name="MohdZainudin N."/>
            <person name="Xue C."/>
            <person name="Wang R."/>
            <person name="Dhillon B."/>
            <person name="Tu Z.J."/>
            <person name="Steffenson B.J."/>
            <person name="Salamov A."/>
            <person name="Sun H."/>
            <person name="Lowry S."/>
            <person name="LaButti K."/>
            <person name="Han J."/>
            <person name="Copeland A."/>
            <person name="Lindquist E."/>
            <person name="Lucas S."/>
            <person name="Barry K."/>
            <person name="Schmutz J."/>
            <person name="Baker S."/>
            <person name="Grigoriev I.V."/>
            <person name="Zhong S."/>
            <person name="Turgeon B.G."/>
        </authorList>
    </citation>
    <scope>NUCLEOTIDE SEQUENCE</scope>
    <source>
        <strain evidence="3">C5</strain>
    </source>
</reference>
<evidence type="ECO:0000313" key="3">
    <source>
        <dbReference type="EMBL" id="EMD97589.1"/>
    </source>
</evidence>
<feature type="compositionally biased region" description="Basic and acidic residues" evidence="1">
    <location>
        <begin position="189"/>
        <end position="200"/>
    </location>
</feature>
<sequence length="216" mass="24657">MVLDWVSASHEVISMIKPRSIVAPQRSTYVQDPSKGFISVSNPFTEWATVEMLRSKKWTATDQYDKEAELNRVARELAKIMAMLIGALREQPLLPEPEIEKKFHKCAILPSGIRRRLFSACQHLADNWSSEIDYHDFMEPLKDQIRLGDQFDDVDWELLGRKNSQKTTRAIEQKRSNDGSGNDSGSGSDSRDGTVMENSRRKLLFPRKREGSSTRG</sequence>
<reference evidence="4" key="3">
    <citation type="journal article" date="2013" name="PLoS Genet.">
        <title>Comparative genome structure, secondary metabolite, and effector coding capacity across Cochliobolus pathogens.</title>
        <authorList>
            <person name="Condon B.J."/>
            <person name="Leng Y."/>
            <person name="Wu D."/>
            <person name="Bushley K.E."/>
            <person name="Ohm R.A."/>
            <person name="Otillar R."/>
            <person name="Martin J."/>
            <person name="Schackwitz W."/>
            <person name="Grimwood J."/>
            <person name="MohdZainudin N."/>
            <person name="Xue C."/>
            <person name="Wang R."/>
            <person name="Manning V.A."/>
            <person name="Dhillon B."/>
            <person name="Tu Z.J."/>
            <person name="Steffenson B.J."/>
            <person name="Salamov A."/>
            <person name="Sun H."/>
            <person name="Lowry S."/>
            <person name="LaButti K."/>
            <person name="Han J."/>
            <person name="Copeland A."/>
            <person name="Lindquist E."/>
            <person name="Barry K."/>
            <person name="Schmutz J."/>
            <person name="Baker S.E."/>
            <person name="Ciuffetti L.M."/>
            <person name="Grigoriev I.V."/>
            <person name="Zhong S."/>
            <person name="Turgeon B.G."/>
        </authorList>
    </citation>
    <scope>NUCLEOTIDE SEQUENCE [LARGE SCALE GENOMIC DNA]</scope>
    <source>
        <strain evidence="4">C5 / ATCC 48332 / race O</strain>
    </source>
</reference>
<dbReference type="OrthoDB" id="10590987at2759"/>
<reference evidence="3 4" key="1">
    <citation type="journal article" date="2012" name="PLoS Pathog.">
        <title>Diverse lifestyles and strategies of plant pathogenesis encoded in the genomes of eighteen Dothideomycetes fungi.</title>
        <authorList>
            <person name="Ohm R.A."/>
            <person name="Feau N."/>
            <person name="Henrissat B."/>
            <person name="Schoch C.L."/>
            <person name="Horwitz B.A."/>
            <person name="Barry K.W."/>
            <person name="Condon B.J."/>
            <person name="Copeland A.C."/>
            <person name="Dhillon B."/>
            <person name="Glaser F."/>
            <person name="Hesse C.N."/>
            <person name="Kosti I."/>
            <person name="LaButti K."/>
            <person name="Lindquist E.A."/>
            <person name="Lucas S."/>
            <person name="Salamov A.A."/>
            <person name="Bradshaw R.E."/>
            <person name="Ciuffetti L."/>
            <person name="Hamelin R.C."/>
            <person name="Kema G.H.J."/>
            <person name="Lawrence C."/>
            <person name="Scott J.A."/>
            <person name="Spatafora J.W."/>
            <person name="Turgeon B.G."/>
            <person name="de Wit P.J.G.M."/>
            <person name="Zhong S."/>
            <person name="Goodwin S.B."/>
            <person name="Grigoriev I.V."/>
        </authorList>
    </citation>
    <scope>NUCLEOTIDE SEQUENCE [LARGE SCALE GENOMIC DNA]</scope>
    <source>
        <strain evidence="3">C5</strain>
        <strain evidence="4">C5 / ATCC 48332 / race O</strain>
    </source>
</reference>
<dbReference type="EMBL" id="KB445569">
    <property type="protein sequence ID" value="EMD96388.1"/>
    <property type="molecule type" value="Genomic_DNA"/>
</dbReference>
<protein>
    <submittedName>
        <fullName evidence="3">Uncharacterized protein</fullName>
    </submittedName>
</protein>
<proteinExistence type="predicted"/>
<evidence type="ECO:0000313" key="4">
    <source>
        <dbReference type="Proteomes" id="UP000016936"/>
    </source>
</evidence>
<accession>M2UGM2</accession>
<keyword evidence="4" id="KW-1185">Reference proteome</keyword>
<feature type="compositionally biased region" description="Low complexity" evidence="1">
    <location>
        <begin position="178"/>
        <end position="188"/>
    </location>
</feature>
<dbReference type="AlphaFoldDB" id="M2UGM2"/>
<feature type="compositionally biased region" description="Basic and acidic residues" evidence="1">
    <location>
        <begin position="207"/>
        <end position="216"/>
    </location>
</feature>
<evidence type="ECO:0000313" key="2">
    <source>
        <dbReference type="EMBL" id="EMD96388.1"/>
    </source>
</evidence>
<dbReference type="HOGENOM" id="CLU_1277518_0_0_1"/>
<feature type="region of interest" description="Disordered" evidence="1">
    <location>
        <begin position="165"/>
        <end position="216"/>
    </location>
</feature>
<dbReference type="Proteomes" id="UP000016936">
    <property type="component" value="Unassembled WGS sequence"/>
</dbReference>
<evidence type="ECO:0000256" key="1">
    <source>
        <dbReference type="SAM" id="MobiDB-lite"/>
    </source>
</evidence>